<reference evidence="7" key="1">
    <citation type="submission" date="2020-05" db="EMBL/GenBank/DDBJ databases">
        <authorList>
            <person name="Chiriac C."/>
            <person name="Salcher M."/>
            <person name="Ghai R."/>
            <person name="Kavagutti S V."/>
        </authorList>
    </citation>
    <scope>NUCLEOTIDE SEQUENCE</scope>
</reference>
<sequence length="324" mass="34422">MNPLQSLGLPSVEADMALFEPLLAESVVIGDTFLDGITTHLIAAGGKRLRPLLSVASATMGAHAATRNDLLGGVAVELMHLASLYHDDVMDEATMRRTVESVNARYGNIVAIVAGDFLMARSAAIAADLGTPVSSLLAHTLARLTQGQVSEVRTSFDANRTVEDYYEAISGKTAALMAAACRVGGLTSGQSGQDLEALTEYGMSLGLIFQLRDDILDITAVNGELGKPVGQDLAEGIYTLPVIIALNDKEVGDELRRLLGHELDDAEREEARILVTRTSGIKESLAEAQRHVVRAGEIASSLNNDDLSRGFENLASSLLEDLPL</sequence>
<gene>
    <name evidence="6" type="ORF">UFOPK3164_00411</name>
    <name evidence="7" type="ORF">UFOPK3427_01070</name>
    <name evidence="8" type="ORF">UFOPK4112_00016</name>
</gene>
<dbReference type="EMBL" id="CAFBPM010000001">
    <property type="protein sequence ID" value="CAB5005954.1"/>
    <property type="molecule type" value="Genomic_DNA"/>
</dbReference>
<evidence type="ECO:0000256" key="4">
    <source>
        <dbReference type="ARBA" id="ARBA00022723"/>
    </source>
</evidence>
<proteinExistence type="inferred from homology"/>
<evidence type="ECO:0000313" key="6">
    <source>
        <dbReference type="EMBL" id="CAB4820974.1"/>
    </source>
</evidence>
<dbReference type="SFLD" id="SFLDS00005">
    <property type="entry name" value="Isoprenoid_Synthase_Type_I"/>
    <property type="match status" value="1"/>
</dbReference>
<dbReference type="EMBL" id="CAFABE010000011">
    <property type="protein sequence ID" value="CAB4820974.1"/>
    <property type="molecule type" value="Genomic_DNA"/>
</dbReference>
<dbReference type="PROSITE" id="PS00444">
    <property type="entry name" value="POLYPRENYL_SYNTHASE_2"/>
    <property type="match status" value="1"/>
</dbReference>
<name>A0A6J7DWT9_9ZZZZ</name>
<dbReference type="Pfam" id="PF00348">
    <property type="entry name" value="polyprenyl_synt"/>
    <property type="match status" value="1"/>
</dbReference>
<keyword evidence="3" id="KW-0808">Transferase</keyword>
<evidence type="ECO:0000256" key="3">
    <source>
        <dbReference type="ARBA" id="ARBA00022679"/>
    </source>
</evidence>
<dbReference type="CDD" id="cd00685">
    <property type="entry name" value="Trans_IPPS_HT"/>
    <property type="match status" value="1"/>
</dbReference>
<evidence type="ECO:0000256" key="5">
    <source>
        <dbReference type="ARBA" id="ARBA00022842"/>
    </source>
</evidence>
<accession>A0A6J7DWT9</accession>
<comment type="similarity">
    <text evidence="2">Belongs to the FPP/GGPP synthase family.</text>
</comment>
<dbReference type="Gene3D" id="1.10.600.10">
    <property type="entry name" value="Farnesyl Diphosphate Synthase"/>
    <property type="match status" value="1"/>
</dbReference>
<dbReference type="InterPro" id="IPR000092">
    <property type="entry name" value="Polyprenyl_synt"/>
</dbReference>
<dbReference type="InterPro" id="IPR033749">
    <property type="entry name" value="Polyprenyl_synt_CS"/>
</dbReference>
<comment type="cofactor">
    <cofactor evidence="1">
        <name>Mg(2+)</name>
        <dbReference type="ChEBI" id="CHEBI:18420"/>
    </cofactor>
</comment>
<dbReference type="EMBL" id="CAFBLT010000001">
    <property type="protein sequence ID" value="CAB4875031.1"/>
    <property type="molecule type" value="Genomic_DNA"/>
</dbReference>
<evidence type="ECO:0000256" key="2">
    <source>
        <dbReference type="ARBA" id="ARBA00006706"/>
    </source>
</evidence>
<dbReference type="SUPFAM" id="SSF48576">
    <property type="entry name" value="Terpenoid synthases"/>
    <property type="match status" value="1"/>
</dbReference>
<protein>
    <submittedName>
        <fullName evidence="7">Unannotated protein</fullName>
    </submittedName>
</protein>
<dbReference type="PANTHER" id="PTHR12001">
    <property type="entry name" value="GERANYLGERANYL PYROPHOSPHATE SYNTHASE"/>
    <property type="match status" value="1"/>
</dbReference>
<dbReference type="GO" id="GO:0008299">
    <property type="term" value="P:isoprenoid biosynthetic process"/>
    <property type="evidence" value="ECO:0007669"/>
    <property type="project" value="InterPro"/>
</dbReference>
<dbReference type="InterPro" id="IPR008949">
    <property type="entry name" value="Isoprenoid_synthase_dom_sf"/>
</dbReference>
<dbReference type="AlphaFoldDB" id="A0A6J7DWT9"/>
<evidence type="ECO:0000313" key="7">
    <source>
        <dbReference type="EMBL" id="CAB4875031.1"/>
    </source>
</evidence>
<dbReference type="PANTHER" id="PTHR12001:SF69">
    <property type="entry name" value="ALL TRANS-POLYPRENYL-DIPHOSPHATE SYNTHASE PDSS1"/>
    <property type="match status" value="1"/>
</dbReference>
<keyword evidence="5" id="KW-0460">Magnesium</keyword>
<evidence type="ECO:0000313" key="8">
    <source>
        <dbReference type="EMBL" id="CAB5005954.1"/>
    </source>
</evidence>
<organism evidence="7">
    <name type="scientific">freshwater metagenome</name>
    <dbReference type="NCBI Taxonomy" id="449393"/>
    <lineage>
        <taxon>unclassified sequences</taxon>
        <taxon>metagenomes</taxon>
        <taxon>ecological metagenomes</taxon>
    </lineage>
</organism>
<dbReference type="GO" id="GO:0004659">
    <property type="term" value="F:prenyltransferase activity"/>
    <property type="evidence" value="ECO:0007669"/>
    <property type="project" value="InterPro"/>
</dbReference>
<keyword evidence="4" id="KW-0479">Metal-binding</keyword>
<evidence type="ECO:0000256" key="1">
    <source>
        <dbReference type="ARBA" id="ARBA00001946"/>
    </source>
</evidence>
<dbReference type="GO" id="GO:0046872">
    <property type="term" value="F:metal ion binding"/>
    <property type="evidence" value="ECO:0007669"/>
    <property type="project" value="UniProtKB-KW"/>
</dbReference>